<name>A0A565B169_9BRAS</name>
<proteinExistence type="predicted"/>
<organism evidence="2 3">
    <name type="scientific">Arabis nemorensis</name>
    <dbReference type="NCBI Taxonomy" id="586526"/>
    <lineage>
        <taxon>Eukaryota</taxon>
        <taxon>Viridiplantae</taxon>
        <taxon>Streptophyta</taxon>
        <taxon>Embryophyta</taxon>
        <taxon>Tracheophyta</taxon>
        <taxon>Spermatophyta</taxon>
        <taxon>Magnoliopsida</taxon>
        <taxon>eudicotyledons</taxon>
        <taxon>Gunneridae</taxon>
        <taxon>Pentapetalae</taxon>
        <taxon>rosids</taxon>
        <taxon>malvids</taxon>
        <taxon>Brassicales</taxon>
        <taxon>Brassicaceae</taxon>
        <taxon>Arabideae</taxon>
        <taxon>Arabis</taxon>
    </lineage>
</organism>
<dbReference type="AlphaFoldDB" id="A0A565B169"/>
<feature type="region of interest" description="Disordered" evidence="1">
    <location>
        <begin position="71"/>
        <end position="91"/>
    </location>
</feature>
<dbReference type="Proteomes" id="UP000489600">
    <property type="component" value="Unassembled WGS sequence"/>
</dbReference>
<sequence length="135" mass="15352">MDITTINKLHREKDDVSETLTTAQSQAPSSDRPKFWTICTFCLVRYKSYRSLLNKPTLCQSCYMKFFASDATSGKETSQKTLSTTEKRASSQNHIVRSILVVSTPKNQLQPQKSQPQTVPSSCRPNLMQEPRCCR</sequence>
<evidence type="ECO:0000313" key="2">
    <source>
        <dbReference type="EMBL" id="VVA95408.1"/>
    </source>
</evidence>
<evidence type="ECO:0000313" key="3">
    <source>
        <dbReference type="Proteomes" id="UP000489600"/>
    </source>
</evidence>
<accession>A0A565B169</accession>
<feature type="region of interest" description="Disordered" evidence="1">
    <location>
        <begin position="105"/>
        <end position="124"/>
    </location>
</feature>
<gene>
    <name evidence="2" type="ORF">ANE_LOCUS5853</name>
</gene>
<dbReference type="EMBL" id="CABITT030000002">
    <property type="protein sequence ID" value="VVA95408.1"/>
    <property type="molecule type" value="Genomic_DNA"/>
</dbReference>
<keyword evidence="3" id="KW-1185">Reference proteome</keyword>
<protein>
    <submittedName>
        <fullName evidence="2">Uncharacterized protein</fullName>
    </submittedName>
</protein>
<comment type="caution">
    <text evidence="2">The sequence shown here is derived from an EMBL/GenBank/DDBJ whole genome shotgun (WGS) entry which is preliminary data.</text>
</comment>
<reference evidence="2" key="1">
    <citation type="submission" date="2019-07" db="EMBL/GenBank/DDBJ databases">
        <authorList>
            <person name="Dittberner H."/>
        </authorList>
    </citation>
    <scope>NUCLEOTIDE SEQUENCE [LARGE SCALE GENOMIC DNA]</scope>
</reference>
<dbReference type="OrthoDB" id="10480223at2759"/>
<evidence type="ECO:0000256" key="1">
    <source>
        <dbReference type="SAM" id="MobiDB-lite"/>
    </source>
</evidence>